<dbReference type="AlphaFoldDB" id="A0A448YIB6"/>
<feature type="transmembrane region" description="Helical" evidence="6">
    <location>
        <begin position="276"/>
        <end position="297"/>
    </location>
</feature>
<evidence type="ECO:0000313" key="8">
    <source>
        <dbReference type="Proteomes" id="UP000290900"/>
    </source>
</evidence>
<dbReference type="Pfam" id="PF01554">
    <property type="entry name" value="MatE"/>
    <property type="match status" value="2"/>
</dbReference>
<keyword evidence="5 6" id="KW-0472">Membrane</keyword>
<evidence type="ECO:0000256" key="5">
    <source>
        <dbReference type="ARBA" id="ARBA00023136"/>
    </source>
</evidence>
<dbReference type="InParanoid" id="A0A448YIB6"/>
<dbReference type="STRING" id="13370.A0A448YIB6"/>
<feature type="transmembrane region" description="Helical" evidence="6">
    <location>
        <begin position="460"/>
        <end position="480"/>
    </location>
</feature>
<dbReference type="GO" id="GO:0015297">
    <property type="term" value="F:antiporter activity"/>
    <property type="evidence" value="ECO:0007669"/>
    <property type="project" value="InterPro"/>
</dbReference>
<evidence type="ECO:0000313" key="7">
    <source>
        <dbReference type="EMBL" id="VEU20695.1"/>
    </source>
</evidence>
<sequence>MAEIPVTLTVESPVRLPVDSPLLEDASLASLVPSISDSYGAVEDRYIQLARAASAASDRMQSLRLAPKRSRLDNLFPETETSLLIEIRMIAKSSLPLIATLLLQYSLTVASVYAVGNLGPNELAAVSLSNLLASISSYGIIQGIASALSTLCPQAYGRKDYTTVGLQSLRCTCLLFLLYIPIFAIWYWGSYPLLYALVPEQRAAYLASIYLRRLVFGVPGFIVFEVVKQYLQAQGIFHASTYVLVFCAPLNIILNLQLVNRYGFIGAPTAVVVTNWLMAIALVIYAAVYGSLCWCGFSREIFLHWSRLLALAGPGVLMIEAEWLAFEIIAVASSRFGTTALAAQSIVATACVTAYQIPYAVSVAASTRVAWYIGSACRQAAISSTTASLLTALVSGSTNVTLLCLLRGQIALLFSHEEPVVDLASHVLLVAGAYQLADSVSCVAGGILRGQGRQYIGGRLNLIGYYAIALPISYLCGFVFNWELAGLWMGVLVALTTVATAGTIAVLKSDWEGLIRKSVEDGVERYERAYEHGE</sequence>
<dbReference type="InterPro" id="IPR045069">
    <property type="entry name" value="MATE_euk"/>
</dbReference>
<feature type="transmembrane region" description="Helical" evidence="6">
    <location>
        <begin position="239"/>
        <end position="256"/>
    </location>
</feature>
<feature type="transmembrane region" description="Helical" evidence="6">
    <location>
        <begin position="95"/>
        <end position="115"/>
    </location>
</feature>
<dbReference type="GO" id="GO:1990961">
    <property type="term" value="P:xenobiotic detoxification by transmembrane export across the plasma membrane"/>
    <property type="evidence" value="ECO:0007669"/>
    <property type="project" value="InterPro"/>
</dbReference>
<comment type="subcellular location">
    <subcellularLocation>
        <location evidence="1">Membrane</location>
        <topology evidence="1">Multi-pass membrane protein</topology>
    </subcellularLocation>
</comment>
<comment type="similarity">
    <text evidence="2">Belongs to the multi antimicrobial extrusion (MATE) (TC 2.A.66.1) family.</text>
</comment>
<dbReference type="GO" id="GO:0042910">
    <property type="term" value="F:xenobiotic transmembrane transporter activity"/>
    <property type="evidence" value="ECO:0007669"/>
    <property type="project" value="InterPro"/>
</dbReference>
<dbReference type="NCBIfam" id="TIGR00797">
    <property type="entry name" value="matE"/>
    <property type="match status" value="1"/>
</dbReference>
<dbReference type="EMBL" id="CAACVR010000006">
    <property type="protein sequence ID" value="VEU20695.1"/>
    <property type="molecule type" value="Genomic_DNA"/>
</dbReference>
<proteinExistence type="inferred from homology"/>
<evidence type="ECO:0000256" key="6">
    <source>
        <dbReference type="SAM" id="Phobius"/>
    </source>
</evidence>
<keyword evidence="3 6" id="KW-0812">Transmembrane</keyword>
<accession>A0A448YIB6</accession>
<keyword evidence="4 6" id="KW-1133">Transmembrane helix</keyword>
<dbReference type="PANTHER" id="PTHR11206">
    <property type="entry name" value="MULTIDRUG RESISTANCE PROTEIN"/>
    <property type="match status" value="1"/>
</dbReference>
<dbReference type="Proteomes" id="UP000290900">
    <property type="component" value="Unassembled WGS sequence"/>
</dbReference>
<dbReference type="OrthoDB" id="2126698at2759"/>
<evidence type="ECO:0000256" key="1">
    <source>
        <dbReference type="ARBA" id="ARBA00004141"/>
    </source>
</evidence>
<gene>
    <name evidence="7" type="ORF">BRENAR_LOCUS1430</name>
</gene>
<name>A0A448YIB6_BRENA</name>
<reference evidence="7 8" key="1">
    <citation type="submission" date="2018-12" db="EMBL/GenBank/DDBJ databases">
        <authorList>
            <person name="Tiukova I."/>
            <person name="Dainat J."/>
        </authorList>
    </citation>
    <scope>NUCLEOTIDE SEQUENCE [LARGE SCALE GENOMIC DNA]</scope>
</reference>
<organism evidence="7 8">
    <name type="scientific">Brettanomyces naardenensis</name>
    <name type="common">Yeast</name>
    <dbReference type="NCBI Taxonomy" id="13370"/>
    <lineage>
        <taxon>Eukaryota</taxon>
        <taxon>Fungi</taxon>
        <taxon>Dikarya</taxon>
        <taxon>Ascomycota</taxon>
        <taxon>Saccharomycotina</taxon>
        <taxon>Pichiomycetes</taxon>
        <taxon>Pichiales</taxon>
        <taxon>Pichiaceae</taxon>
        <taxon>Brettanomyces</taxon>
    </lineage>
</organism>
<protein>
    <submittedName>
        <fullName evidence="7">DEKNAAC101605</fullName>
    </submittedName>
</protein>
<dbReference type="CDD" id="cd13132">
    <property type="entry name" value="MATE_eukaryotic"/>
    <property type="match status" value="1"/>
</dbReference>
<dbReference type="GO" id="GO:0016020">
    <property type="term" value="C:membrane"/>
    <property type="evidence" value="ECO:0007669"/>
    <property type="project" value="UniProtKB-SubCell"/>
</dbReference>
<feature type="transmembrane region" description="Helical" evidence="6">
    <location>
        <begin position="486"/>
        <end position="507"/>
    </location>
</feature>
<evidence type="ECO:0000256" key="4">
    <source>
        <dbReference type="ARBA" id="ARBA00022989"/>
    </source>
</evidence>
<evidence type="ECO:0000256" key="2">
    <source>
        <dbReference type="ARBA" id="ARBA00010199"/>
    </source>
</evidence>
<feature type="transmembrane region" description="Helical" evidence="6">
    <location>
        <begin position="135"/>
        <end position="156"/>
    </location>
</feature>
<feature type="transmembrane region" description="Helical" evidence="6">
    <location>
        <begin position="209"/>
        <end position="227"/>
    </location>
</feature>
<keyword evidence="8" id="KW-1185">Reference proteome</keyword>
<feature type="transmembrane region" description="Helical" evidence="6">
    <location>
        <begin position="168"/>
        <end position="189"/>
    </location>
</feature>
<evidence type="ECO:0000256" key="3">
    <source>
        <dbReference type="ARBA" id="ARBA00022692"/>
    </source>
</evidence>
<dbReference type="InterPro" id="IPR002528">
    <property type="entry name" value="MATE_fam"/>
</dbReference>